<dbReference type="RefSeq" id="WP_194118826.1">
    <property type="nucleotide sequence ID" value="NZ_JACYGY010000001.1"/>
</dbReference>
<gene>
    <name evidence="1" type="ORF">IEE83_01220</name>
</gene>
<keyword evidence="2" id="KW-1185">Reference proteome</keyword>
<name>A0ABR9W4W2_9BACT</name>
<dbReference type="Proteomes" id="UP000634134">
    <property type="component" value="Unassembled WGS sequence"/>
</dbReference>
<protein>
    <submittedName>
        <fullName evidence="1">Uncharacterized protein</fullName>
    </submittedName>
</protein>
<reference evidence="2" key="1">
    <citation type="submission" date="2023-07" db="EMBL/GenBank/DDBJ databases">
        <title>Dyadobacter sp. nov 'subterranea' isolated from contaminted grondwater.</title>
        <authorList>
            <person name="Szabo I."/>
            <person name="Al-Omari J."/>
            <person name="Szerdahelyi S.G."/>
            <person name="Rado J."/>
        </authorList>
    </citation>
    <scope>NUCLEOTIDE SEQUENCE [LARGE SCALE GENOMIC DNA]</scope>
    <source>
        <strain evidence="2">UP-52</strain>
    </source>
</reference>
<accession>A0ABR9W4W2</accession>
<evidence type="ECO:0000313" key="2">
    <source>
        <dbReference type="Proteomes" id="UP000634134"/>
    </source>
</evidence>
<dbReference type="PROSITE" id="PS51257">
    <property type="entry name" value="PROKAR_LIPOPROTEIN"/>
    <property type="match status" value="1"/>
</dbReference>
<organism evidence="1 2">
    <name type="scientific">Dyadobacter subterraneus</name>
    <dbReference type="NCBI Taxonomy" id="2773304"/>
    <lineage>
        <taxon>Bacteria</taxon>
        <taxon>Pseudomonadati</taxon>
        <taxon>Bacteroidota</taxon>
        <taxon>Cytophagia</taxon>
        <taxon>Cytophagales</taxon>
        <taxon>Spirosomataceae</taxon>
        <taxon>Dyadobacter</taxon>
    </lineage>
</organism>
<evidence type="ECO:0000313" key="1">
    <source>
        <dbReference type="EMBL" id="MBE9460492.1"/>
    </source>
</evidence>
<dbReference type="EMBL" id="JACYGY010000001">
    <property type="protein sequence ID" value="MBE9460492.1"/>
    <property type="molecule type" value="Genomic_DNA"/>
</dbReference>
<comment type="caution">
    <text evidence="1">The sequence shown here is derived from an EMBL/GenBank/DDBJ whole genome shotgun (WGS) entry which is preliminary data.</text>
</comment>
<proteinExistence type="predicted"/>
<sequence>MSHFTKSHYLFAIITFLFFGCKKDEEVVPKNIMTYDGTEFELSGGVVLNFGQLSSTQGNAQVLFLHSSGIKIHESGGKIDSTSGIGHTLYLEIFSPASTVLGDGEYNFDPYYTYQAKTFGNAYTVFNANYSTSEGEFHEIMSGKVTVKKDGTDYTITFDCKEDLAGKSLTGFYKGGLKIYDEK</sequence>